<dbReference type="InterPro" id="IPR013766">
    <property type="entry name" value="Thioredoxin_domain"/>
</dbReference>
<dbReference type="GO" id="GO:0016209">
    <property type="term" value="F:antioxidant activity"/>
    <property type="evidence" value="ECO:0007669"/>
    <property type="project" value="InterPro"/>
</dbReference>
<dbReference type="PROSITE" id="PS51352">
    <property type="entry name" value="THIOREDOXIN_2"/>
    <property type="match status" value="1"/>
</dbReference>
<evidence type="ECO:0000313" key="2">
    <source>
        <dbReference type="EMBL" id="NIR76650.1"/>
    </source>
</evidence>
<evidence type="ECO:0000313" key="3">
    <source>
        <dbReference type="Proteomes" id="UP000702544"/>
    </source>
</evidence>
<feature type="domain" description="Thioredoxin" evidence="1">
    <location>
        <begin position="279"/>
        <end position="418"/>
    </location>
</feature>
<comment type="caution">
    <text evidence="2">The sequence shown here is derived from an EMBL/GenBank/DDBJ whole genome shotgun (WGS) entry which is preliminary data.</text>
</comment>
<dbReference type="EMBL" id="JAACAK010000137">
    <property type="protein sequence ID" value="NIR76650.1"/>
    <property type="molecule type" value="Genomic_DNA"/>
</dbReference>
<dbReference type="AlphaFoldDB" id="A0AAE5CD58"/>
<reference evidence="2 3" key="1">
    <citation type="submission" date="2020-01" db="EMBL/GenBank/DDBJ databases">
        <title>Genomes assembled from Gulf of Kutch pelagic sediment metagenomes.</title>
        <authorList>
            <person name="Chandrashekar M."/>
            <person name="Mahajan M.S."/>
            <person name="Dave K.J."/>
            <person name="Vatsa P."/>
            <person name="Nathani N.M."/>
        </authorList>
    </citation>
    <scope>NUCLEOTIDE SEQUENCE [LARGE SCALE GENOMIC DNA]</scope>
    <source>
        <strain evidence="2">KS3-K002</strain>
    </source>
</reference>
<dbReference type="PANTHER" id="PTHR42852:SF13">
    <property type="entry name" value="PROTEIN DIPZ"/>
    <property type="match status" value="1"/>
</dbReference>
<dbReference type="Pfam" id="PF00578">
    <property type="entry name" value="AhpC-TSA"/>
    <property type="match status" value="1"/>
</dbReference>
<dbReference type="InterPro" id="IPR000866">
    <property type="entry name" value="AhpC/TSA"/>
</dbReference>
<organism evidence="2 3">
    <name type="scientific">Candidatus Kutchimonas denitrificans</name>
    <dbReference type="NCBI Taxonomy" id="3056748"/>
    <lineage>
        <taxon>Bacteria</taxon>
        <taxon>Pseudomonadati</taxon>
        <taxon>Gemmatimonadota</taxon>
        <taxon>Gemmatimonadia</taxon>
        <taxon>Candidatus Palauibacterales</taxon>
        <taxon>Candidatus Palauibacteraceae</taxon>
        <taxon>Candidatus Kutchimonas</taxon>
    </lineage>
</organism>
<dbReference type="PANTHER" id="PTHR42852">
    <property type="entry name" value="THIOL:DISULFIDE INTERCHANGE PROTEIN DSBE"/>
    <property type="match status" value="1"/>
</dbReference>
<evidence type="ECO:0000259" key="1">
    <source>
        <dbReference type="PROSITE" id="PS51352"/>
    </source>
</evidence>
<dbReference type="InterPro" id="IPR036249">
    <property type="entry name" value="Thioredoxin-like_sf"/>
</dbReference>
<dbReference type="GO" id="GO:0016491">
    <property type="term" value="F:oxidoreductase activity"/>
    <property type="evidence" value="ECO:0007669"/>
    <property type="project" value="InterPro"/>
</dbReference>
<gene>
    <name evidence="2" type="ORF">GWO12_16335</name>
</gene>
<dbReference type="CDD" id="cd02966">
    <property type="entry name" value="TlpA_like_family"/>
    <property type="match status" value="1"/>
</dbReference>
<dbReference type="Gene3D" id="3.40.30.10">
    <property type="entry name" value="Glutaredoxin"/>
    <property type="match status" value="1"/>
</dbReference>
<sequence>MSEEQIEFTLASSAERLLPLTPAGTFNPGMAIFPIREDGPVRGVPDTLHDVHLLHDFVDSHQYFFQSLHAGDISAKLYNRISTHIDSTVLTRQWVDVILTVAVGRNQSGQLMLVPDTDNDEDLADEEPRILLPDKVVLGSRSFSGRSVEANVKVDYFEAGIRGQRSIPVRFFLPEGAKAHQLDWYIQVHPVGSWTVRGQEYPVALGFRTLFRFGRYEFFYVDVNLDGRFDPDPTGLESYSIGMPFNIGGTGWRIEELRVDGSSLRLAAVDSTVLPRLALRAGNAAPEFTGVTLAGDSLGLENLRGRFVLLHFWAPWCVYSQREFAYLRGAHEEFGEDGGLAIVGVVEAEQLADVHRAIREHRLLWPHIYQAREDPIPSAYRVVGFPTTYLIDPDRTIVAQGSAVRGDSLLVTLRMHLTSRAP</sequence>
<dbReference type="Proteomes" id="UP000702544">
    <property type="component" value="Unassembled WGS sequence"/>
</dbReference>
<proteinExistence type="predicted"/>
<accession>A0AAE5CD58</accession>
<name>A0AAE5CD58_9BACT</name>
<protein>
    <submittedName>
        <fullName evidence="2">TlpA family protein disulfide reductase</fullName>
    </submittedName>
</protein>
<dbReference type="InterPro" id="IPR050553">
    <property type="entry name" value="Thioredoxin_ResA/DsbE_sf"/>
</dbReference>
<dbReference type="SUPFAM" id="SSF52833">
    <property type="entry name" value="Thioredoxin-like"/>
    <property type="match status" value="1"/>
</dbReference>